<dbReference type="Proteomes" id="UP000005984">
    <property type="component" value="Unassembled WGS sequence"/>
</dbReference>
<gene>
    <name evidence="1" type="ORF">HMPREF0072_1199</name>
</gene>
<dbReference type="STRING" id="525254.HMPREF0072_1199"/>
<dbReference type="AlphaFoldDB" id="C2BFS9"/>
<reference evidence="1 2" key="1">
    <citation type="submission" date="2008-10" db="EMBL/GenBank/DDBJ databases">
        <authorList>
            <person name="Qin X."/>
            <person name="Bachman B."/>
            <person name="Battles P."/>
            <person name="Bell A."/>
            <person name="Bess C."/>
            <person name="Bickham C."/>
            <person name="Chaboub L."/>
            <person name="Chen D."/>
            <person name="Coyle M."/>
            <person name="Deiros D.R."/>
            <person name="Dinh H."/>
            <person name="Forbes L."/>
            <person name="Fowler G."/>
            <person name="Francisco L."/>
            <person name="Fu Q."/>
            <person name="Gubbala S."/>
            <person name="Hale W."/>
            <person name="Han Y."/>
            <person name="Hemphill L."/>
            <person name="Highlander S.K."/>
            <person name="Hirani K."/>
            <person name="Hogues M."/>
            <person name="Jackson L."/>
            <person name="Jakkamsetti A."/>
            <person name="Javaid M."/>
            <person name="Jiang H."/>
            <person name="Korchina V."/>
            <person name="Kovar C."/>
            <person name="Lara F."/>
            <person name="Lee S."/>
            <person name="Mata R."/>
            <person name="Mathew T."/>
            <person name="Moen C."/>
            <person name="Morales K."/>
            <person name="Munidasa M."/>
            <person name="Nazareth L."/>
            <person name="Ngo R."/>
            <person name="Nguyen L."/>
            <person name="Okwuonu G."/>
            <person name="Ongeri F."/>
            <person name="Patil S."/>
            <person name="Petrosino J."/>
            <person name="Pham C."/>
            <person name="Pham P."/>
            <person name="Pu L.-L."/>
            <person name="Puazo M."/>
            <person name="Raj R."/>
            <person name="Reid J."/>
            <person name="Rouhana J."/>
            <person name="Saada N."/>
            <person name="Shang Y."/>
            <person name="Simmons D."/>
            <person name="Thornton R."/>
            <person name="Warren J."/>
            <person name="Weissenberger G."/>
            <person name="Zhang J."/>
            <person name="Zhang L."/>
            <person name="Zhou C."/>
            <person name="Zhu D."/>
            <person name="Muzny D."/>
            <person name="Worley K."/>
            <person name="Gibbs R."/>
        </authorList>
    </citation>
    <scope>NUCLEOTIDE SEQUENCE [LARGE SCALE GENOMIC DNA]</scope>
    <source>
        <strain evidence="1 2">ATCC 51172</strain>
    </source>
</reference>
<name>C2BFS9_9FIRM</name>
<dbReference type="EMBL" id="ABYO01000211">
    <property type="protein sequence ID" value="EEI86189.1"/>
    <property type="molecule type" value="Genomic_DNA"/>
</dbReference>
<evidence type="ECO:0000313" key="1">
    <source>
        <dbReference type="EMBL" id="EEI86189.1"/>
    </source>
</evidence>
<accession>C2BFS9</accession>
<sequence>MQAKFLRFSQFYKDEVHRNIDEKPYVIFEASPSESGRTCDE</sequence>
<comment type="caution">
    <text evidence="1">The sequence shown here is derived from an EMBL/GenBank/DDBJ whole genome shotgun (WGS) entry which is preliminary data.</text>
</comment>
<evidence type="ECO:0000313" key="2">
    <source>
        <dbReference type="Proteomes" id="UP000005984"/>
    </source>
</evidence>
<dbReference type="HOGENOM" id="CLU_3264846_0_0_9"/>
<organism evidence="1 2">
    <name type="scientific">Anaerococcus lactolyticus ATCC 51172</name>
    <dbReference type="NCBI Taxonomy" id="525254"/>
    <lineage>
        <taxon>Bacteria</taxon>
        <taxon>Bacillati</taxon>
        <taxon>Bacillota</taxon>
        <taxon>Tissierellia</taxon>
        <taxon>Tissierellales</taxon>
        <taxon>Peptoniphilaceae</taxon>
        <taxon>Anaerococcus</taxon>
    </lineage>
</organism>
<keyword evidence="2" id="KW-1185">Reference proteome</keyword>
<protein>
    <submittedName>
        <fullName evidence="1">Uncharacterized protein</fullName>
    </submittedName>
</protein>
<proteinExistence type="predicted"/>